<feature type="repeat" description="ANK" evidence="4">
    <location>
        <begin position="65"/>
        <end position="98"/>
    </location>
</feature>
<dbReference type="Pfam" id="PF12796">
    <property type="entry name" value="Ank_2"/>
    <property type="match status" value="1"/>
</dbReference>
<dbReference type="Proteomes" id="UP001365542">
    <property type="component" value="Unassembled WGS sequence"/>
</dbReference>
<feature type="compositionally biased region" description="Basic and acidic residues" evidence="6">
    <location>
        <begin position="371"/>
        <end position="382"/>
    </location>
</feature>
<evidence type="ECO:0000256" key="3">
    <source>
        <dbReference type="ARBA" id="ARBA00023043"/>
    </source>
</evidence>
<evidence type="ECO:0000259" key="7">
    <source>
        <dbReference type="Pfam" id="PF00082"/>
    </source>
</evidence>
<dbReference type="Pfam" id="PF00082">
    <property type="entry name" value="Peptidase_S8"/>
    <property type="match status" value="1"/>
</dbReference>
<dbReference type="GO" id="GO:0005634">
    <property type="term" value="C:nucleus"/>
    <property type="evidence" value="ECO:0007669"/>
    <property type="project" value="TreeGrafter"/>
</dbReference>
<dbReference type="GO" id="GO:0000976">
    <property type="term" value="F:transcription cis-regulatory region binding"/>
    <property type="evidence" value="ECO:0007669"/>
    <property type="project" value="TreeGrafter"/>
</dbReference>
<dbReference type="SMART" id="SM00248">
    <property type="entry name" value="ANK"/>
    <property type="match status" value="5"/>
</dbReference>
<accession>A0AAV9X1Q8</accession>
<keyword evidence="3 4" id="KW-0040">ANK repeat</keyword>
<dbReference type="CDD" id="cd00306">
    <property type="entry name" value="Peptidases_S8_S53"/>
    <property type="match status" value="1"/>
</dbReference>
<evidence type="ECO:0000256" key="6">
    <source>
        <dbReference type="SAM" id="MobiDB-lite"/>
    </source>
</evidence>
<dbReference type="InterPro" id="IPR002110">
    <property type="entry name" value="Ankyrin_rpt"/>
</dbReference>
<keyword evidence="5" id="KW-0720">Serine protease</keyword>
<dbReference type="PROSITE" id="PS51892">
    <property type="entry name" value="SUBTILASE"/>
    <property type="match status" value="1"/>
</dbReference>
<sequence length="778" mass="88933">MLVAADSGFLEELDHNSDCPIHYAVICQNETAIMTLLACGDDIDRPRPRHNVSCPLGVGEFRTLGGETPLHYATWFTRDTLTIRLLIDNGANLRVRDAMDRTPFYVTIAKGDPLQIRAYLGSPSDRWDPNETAFGVSPLFDLLSYDYLRGGEKEIELAKVIELARRTVDINVRHPEDGQSVLHKAVTGRWVHFIISLLDRGVDPNSKMTDGSTPLHLVVDNFKKGDEPMFSFLTGSGADINAKDARGCTPLHRAVRKSNEAAVKLLLDTGGIDTEVKDERGDTATSLALYYQDRKIIDIFEKKEKERGSAKRAREIEMTQRERELEQQRKDIEQQLKDLELEKIQEQQRESDLAREREQSRNKPVQISDLEDNRERDRQKDLERQRELELKEKELERQRKELEERGEKLEQRQKELEHQTELQQQSDLERQKELERQKAEREKQRGQKRKDSPEYESKSRWRGGTQSVKTAKDLAGSWFQEVGRLSDILRHEGEMKHDRIRIAILDSGVDPDHPQMECIAEYKDFADPLSNKRVDEHDSQHGSAGVYLILEVAPEAELYVARVFKGSEAEEDTQDLIAKAITHAVKEWKVDIIVMACGFEDEHEAMRRAIKDACARDIFVFAAASNFGNARHIAFPANMKGDVMCMFACNGQNKVSNFFNPAARKRGDNFAFLGEDIKAYPGDKGRNGTSYSTFLGAAVAGLLLDFARQEDVQTKIQNYARLRRMDGMSSVFLEMAEHATDGNYSCVVPWEFVRRYGDKDKEREHICRRLSVALERVS</sequence>
<comment type="caution">
    <text evidence="8">The sequence shown here is derived from an EMBL/GenBank/DDBJ whole genome shotgun (WGS) entry which is preliminary data.</text>
</comment>
<organism evidence="8 9">
    <name type="scientific">Orbilia ellipsospora</name>
    <dbReference type="NCBI Taxonomy" id="2528407"/>
    <lineage>
        <taxon>Eukaryota</taxon>
        <taxon>Fungi</taxon>
        <taxon>Dikarya</taxon>
        <taxon>Ascomycota</taxon>
        <taxon>Pezizomycotina</taxon>
        <taxon>Orbiliomycetes</taxon>
        <taxon>Orbiliales</taxon>
        <taxon>Orbiliaceae</taxon>
        <taxon>Orbilia</taxon>
    </lineage>
</organism>
<feature type="domain" description="Peptidase S8/S53" evidence="7">
    <location>
        <begin position="500"/>
        <end position="663"/>
    </location>
</feature>
<dbReference type="PROSITE" id="PS50088">
    <property type="entry name" value="ANK_REPEAT"/>
    <property type="match status" value="3"/>
</dbReference>
<proteinExistence type="inferred from homology"/>
<name>A0AAV9X1Q8_9PEZI</name>
<dbReference type="PROSITE" id="PS00136">
    <property type="entry name" value="SUBTILASE_ASP"/>
    <property type="match status" value="1"/>
</dbReference>
<dbReference type="SUPFAM" id="SSF48403">
    <property type="entry name" value="Ankyrin repeat"/>
    <property type="match status" value="1"/>
</dbReference>
<feature type="active site" description="Charge relay system" evidence="5">
    <location>
        <position position="690"/>
    </location>
</feature>
<dbReference type="SUPFAM" id="SSF52743">
    <property type="entry name" value="Subtilisin-like"/>
    <property type="match status" value="1"/>
</dbReference>
<comment type="similarity">
    <text evidence="5">Belongs to the peptidase S8 family.</text>
</comment>
<evidence type="ECO:0000313" key="9">
    <source>
        <dbReference type="Proteomes" id="UP001365542"/>
    </source>
</evidence>
<reference evidence="8 9" key="1">
    <citation type="submission" date="2019-10" db="EMBL/GenBank/DDBJ databases">
        <authorList>
            <person name="Palmer J.M."/>
        </authorList>
    </citation>
    <scope>NUCLEOTIDE SEQUENCE [LARGE SCALE GENOMIC DNA]</scope>
    <source>
        <strain evidence="8 9">TWF694</strain>
    </source>
</reference>
<dbReference type="InterPro" id="IPR000209">
    <property type="entry name" value="Peptidase_S8/S53_dom"/>
</dbReference>
<keyword evidence="5" id="KW-0645">Protease</keyword>
<dbReference type="PROSITE" id="PS50297">
    <property type="entry name" value="ANK_REP_REGION"/>
    <property type="match status" value="3"/>
</dbReference>
<dbReference type="AlphaFoldDB" id="A0AAV9X1Q8"/>
<evidence type="ECO:0000256" key="4">
    <source>
        <dbReference type="PROSITE-ProRule" id="PRU00023"/>
    </source>
</evidence>
<feature type="region of interest" description="Disordered" evidence="6">
    <location>
        <begin position="345"/>
        <end position="382"/>
    </location>
</feature>
<protein>
    <recommendedName>
        <fullName evidence="7">Peptidase S8/S53 domain-containing protein</fullName>
    </recommendedName>
</protein>
<dbReference type="Pfam" id="PF00023">
    <property type="entry name" value="Ank"/>
    <property type="match status" value="1"/>
</dbReference>
<dbReference type="InterPro" id="IPR036852">
    <property type="entry name" value="Peptidase_S8/S53_dom_sf"/>
</dbReference>
<dbReference type="PANTHER" id="PTHR24193">
    <property type="entry name" value="ANKYRIN REPEAT PROTEIN"/>
    <property type="match status" value="1"/>
</dbReference>
<feature type="compositionally biased region" description="Basic and acidic residues" evidence="6">
    <location>
        <begin position="403"/>
        <end position="420"/>
    </location>
</feature>
<feature type="active site" description="Charge relay system" evidence="5">
    <location>
        <position position="541"/>
    </location>
</feature>
<evidence type="ECO:0000256" key="5">
    <source>
        <dbReference type="PROSITE-ProRule" id="PRU01240"/>
    </source>
</evidence>
<feature type="active site" description="Charge relay system" evidence="5">
    <location>
        <position position="506"/>
    </location>
</feature>
<feature type="repeat" description="ANK" evidence="4">
    <location>
        <begin position="210"/>
        <end position="245"/>
    </location>
</feature>
<feature type="region of interest" description="Disordered" evidence="6">
    <location>
        <begin position="403"/>
        <end position="467"/>
    </location>
</feature>
<evidence type="ECO:0000313" key="8">
    <source>
        <dbReference type="EMBL" id="KAK6527594.1"/>
    </source>
</evidence>
<dbReference type="EMBL" id="JAVHJO010000015">
    <property type="protein sequence ID" value="KAK6527594.1"/>
    <property type="molecule type" value="Genomic_DNA"/>
</dbReference>
<dbReference type="InterPro" id="IPR050663">
    <property type="entry name" value="Ankyrin-SOCS_Box"/>
</dbReference>
<dbReference type="InterPro" id="IPR036770">
    <property type="entry name" value="Ankyrin_rpt-contain_sf"/>
</dbReference>
<feature type="compositionally biased region" description="Basic and acidic residues" evidence="6">
    <location>
        <begin position="345"/>
        <end position="361"/>
    </location>
</feature>
<feature type="repeat" description="ANK" evidence="4">
    <location>
        <begin position="246"/>
        <end position="270"/>
    </location>
</feature>
<dbReference type="PANTHER" id="PTHR24193:SF121">
    <property type="entry name" value="ADA2A-CONTAINING COMPLEX COMPONENT 3, ISOFORM D"/>
    <property type="match status" value="1"/>
</dbReference>
<evidence type="ECO:0000256" key="1">
    <source>
        <dbReference type="ARBA" id="ARBA00022737"/>
    </source>
</evidence>
<feature type="region of interest" description="Disordered" evidence="6">
    <location>
        <begin position="307"/>
        <end position="329"/>
    </location>
</feature>
<dbReference type="GO" id="GO:0045944">
    <property type="term" value="P:positive regulation of transcription by RNA polymerase II"/>
    <property type="evidence" value="ECO:0007669"/>
    <property type="project" value="TreeGrafter"/>
</dbReference>
<dbReference type="GO" id="GO:0004252">
    <property type="term" value="F:serine-type endopeptidase activity"/>
    <property type="evidence" value="ECO:0007669"/>
    <property type="project" value="UniProtKB-UniRule"/>
</dbReference>
<keyword evidence="9" id="KW-1185">Reference proteome</keyword>
<dbReference type="GO" id="GO:0006508">
    <property type="term" value="P:proteolysis"/>
    <property type="evidence" value="ECO:0007669"/>
    <property type="project" value="UniProtKB-KW"/>
</dbReference>
<gene>
    <name evidence="8" type="ORF">TWF694_004578</name>
</gene>
<dbReference type="InterPro" id="IPR023827">
    <property type="entry name" value="Peptidase_S8_Asp-AS"/>
</dbReference>
<feature type="compositionally biased region" description="Basic and acidic residues" evidence="6">
    <location>
        <begin position="427"/>
        <end position="459"/>
    </location>
</feature>
<evidence type="ECO:0000256" key="2">
    <source>
        <dbReference type="ARBA" id="ARBA00022801"/>
    </source>
</evidence>
<dbReference type="Gene3D" id="3.40.50.200">
    <property type="entry name" value="Peptidase S8/S53 domain"/>
    <property type="match status" value="1"/>
</dbReference>
<keyword evidence="1" id="KW-0677">Repeat</keyword>
<dbReference type="Gene3D" id="1.25.40.20">
    <property type="entry name" value="Ankyrin repeat-containing domain"/>
    <property type="match status" value="2"/>
</dbReference>
<keyword evidence="2 5" id="KW-0378">Hydrolase</keyword>